<gene>
    <name evidence="2" type="ORF">O166_06625</name>
</gene>
<protein>
    <recommendedName>
        <fullName evidence="1">Peptidase M15C domain-containing protein</fullName>
    </recommendedName>
</protein>
<comment type="caution">
    <text evidence="2">The sequence shown here is derived from an EMBL/GenBank/DDBJ whole genome shotgun (WGS) entry which is preliminary data.</text>
</comment>
<evidence type="ECO:0000313" key="3">
    <source>
        <dbReference type="Proteomes" id="UP000016426"/>
    </source>
</evidence>
<dbReference type="Pfam" id="PF13539">
    <property type="entry name" value="Peptidase_M15_4"/>
    <property type="match status" value="1"/>
</dbReference>
<proteinExistence type="predicted"/>
<dbReference type="Proteomes" id="UP000016426">
    <property type="component" value="Unassembled WGS sequence"/>
</dbReference>
<evidence type="ECO:0000313" key="2">
    <source>
        <dbReference type="EMBL" id="ERE07219.1"/>
    </source>
</evidence>
<dbReference type="RefSeq" id="WP_021476754.1">
    <property type="nucleotide sequence ID" value="NZ_AVPH01000212.1"/>
</dbReference>
<dbReference type="CDD" id="cd14845">
    <property type="entry name" value="L-Ala-D-Glu_peptidase_like"/>
    <property type="match status" value="1"/>
</dbReference>
<dbReference type="EMBL" id="AVPH01000212">
    <property type="protein sequence ID" value="ERE07219.1"/>
    <property type="molecule type" value="Genomic_DNA"/>
</dbReference>
<organism evidence="2 3">
    <name type="scientific">Pseudogulbenkiania ferrooxidans EGD-HP2</name>
    <dbReference type="NCBI Taxonomy" id="1388764"/>
    <lineage>
        <taxon>Bacteria</taxon>
        <taxon>Pseudomonadati</taxon>
        <taxon>Pseudomonadota</taxon>
        <taxon>Betaproteobacteria</taxon>
        <taxon>Neisseriales</taxon>
        <taxon>Chromobacteriaceae</taxon>
        <taxon>Pseudogulbenkiania</taxon>
    </lineage>
</organism>
<reference evidence="2 3" key="1">
    <citation type="journal article" date="2013" name="Genome Announc.">
        <title>Genome Sequence of the Pigment-Producing Bacterium Pseudogulbenkiania ferrooxidans, Isolated from Loktak Lake.</title>
        <authorList>
            <person name="Puranik S."/>
            <person name="Talkal R."/>
            <person name="Qureshi A."/>
            <person name="Khardenavis A."/>
            <person name="Kapley A."/>
            <person name="Purohit H.J."/>
        </authorList>
    </citation>
    <scope>NUCLEOTIDE SEQUENCE [LARGE SCALE GENOMIC DNA]</scope>
    <source>
        <strain evidence="2 3">EGD-HP2</strain>
    </source>
</reference>
<evidence type="ECO:0000259" key="1">
    <source>
        <dbReference type="Pfam" id="PF13539"/>
    </source>
</evidence>
<sequence>MSSRDPADLHESIRATALQFLVQANAVLKLTSPDLEVRFTCTWRPQFEQDALYAQGRTKPGPKVTWVTNSAHNTDLPETPRGDAEAFDVGVFEQGRYLPGANGRELALYQRLGPIGEKLGLVWGGRWKSSPDFPHYERANWRTQR</sequence>
<dbReference type="InterPro" id="IPR039561">
    <property type="entry name" value="Peptidase_M15C"/>
</dbReference>
<accession>A0ABN0N830</accession>
<dbReference type="SUPFAM" id="SSF55166">
    <property type="entry name" value="Hedgehog/DD-peptidase"/>
    <property type="match status" value="1"/>
</dbReference>
<dbReference type="InterPro" id="IPR009045">
    <property type="entry name" value="Zn_M74/Hedgehog-like"/>
</dbReference>
<keyword evidence="3" id="KW-1185">Reference proteome</keyword>
<feature type="domain" description="Peptidase M15C" evidence="1">
    <location>
        <begin position="101"/>
        <end position="137"/>
    </location>
</feature>
<dbReference type="Gene3D" id="3.30.1380.10">
    <property type="match status" value="1"/>
</dbReference>
<name>A0ABN0N830_9NEIS</name>